<evidence type="ECO:0000256" key="5">
    <source>
        <dbReference type="ARBA" id="ARBA00023235"/>
    </source>
</evidence>
<comment type="function">
    <text evidence="6">Isomerase that catalyzes the conversion of deoxy-ribose 1-phosphate (dRib-1-P) and ribose 1-phosphate (Rib-1-P) to deoxy-ribose 5-phosphate (dRib-5-P) and ribose 5-phosphate (Rib-5-P), respectively.</text>
</comment>
<dbReference type="Proteomes" id="UP000321726">
    <property type="component" value="Unassembled WGS sequence"/>
</dbReference>
<dbReference type="OrthoDB" id="9769930at2"/>
<dbReference type="GO" id="GO:0043094">
    <property type="term" value="P:metabolic compound salvage"/>
    <property type="evidence" value="ECO:0007669"/>
    <property type="project" value="UniProtKB-UniRule"/>
</dbReference>
<dbReference type="GO" id="GO:0030145">
    <property type="term" value="F:manganese ion binding"/>
    <property type="evidence" value="ECO:0007669"/>
    <property type="project" value="UniProtKB-UniRule"/>
</dbReference>
<accession>A0A1M7C6D0</accession>
<dbReference type="PANTHER" id="PTHR21110">
    <property type="entry name" value="PHOSPHOPENTOMUTASE"/>
    <property type="match status" value="1"/>
</dbReference>
<keyword evidence="3 6" id="KW-0479">Metal-binding</keyword>
<evidence type="ECO:0000313" key="9">
    <source>
        <dbReference type="EMBL" id="GEN24760.1"/>
    </source>
</evidence>
<dbReference type="NCBIfam" id="TIGR01696">
    <property type="entry name" value="deoB"/>
    <property type="match status" value="1"/>
</dbReference>
<dbReference type="GO" id="GO:0006018">
    <property type="term" value="P:2-deoxyribose 1-phosphate catabolic process"/>
    <property type="evidence" value="ECO:0007669"/>
    <property type="project" value="UniProtKB-UniRule"/>
</dbReference>
<dbReference type="AlphaFoldDB" id="A0A1M7C6D0"/>
<evidence type="ECO:0000313" key="11">
    <source>
        <dbReference type="Proteomes" id="UP000184123"/>
    </source>
</evidence>
<dbReference type="SUPFAM" id="SSF143856">
    <property type="entry name" value="DeoB insert domain-like"/>
    <property type="match status" value="1"/>
</dbReference>
<dbReference type="GO" id="GO:0005829">
    <property type="term" value="C:cytosol"/>
    <property type="evidence" value="ECO:0007669"/>
    <property type="project" value="TreeGrafter"/>
</dbReference>
<proteinExistence type="inferred from homology"/>
<dbReference type="GO" id="GO:0009117">
    <property type="term" value="P:nucleotide metabolic process"/>
    <property type="evidence" value="ECO:0007669"/>
    <property type="project" value="UniProtKB-UniRule"/>
</dbReference>
<reference evidence="9 12" key="2">
    <citation type="submission" date="2019-07" db="EMBL/GenBank/DDBJ databases">
        <title>Whole genome shotgun sequence of Halomonas cupida NBRC 102219.</title>
        <authorList>
            <person name="Hosoyama A."/>
            <person name="Uohara A."/>
            <person name="Ohji S."/>
            <person name="Ichikawa N."/>
        </authorList>
    </citation>
    <scope>NUCLEOTIDE SEQUENCE [LARGE SCALE GENOMIC DNA]</scope>
    <source>
        <strain evidence="9 12">NBRC 102219</strain>
    </source>
</reference>
<sequence length="418" mass="44885">MTAANPTTRPATRAIVLVMDSFGIGAAPDADRFGDAGSDTLGHIAAACANGEADERGRQGPLQLPNLARLGLFHAHRAATGSTAAGIELGDTDSAWGHAREVSSGKDTPSGHWEIAGVPVRFDWGYFESRNNSFPTELLDALIRDAELPGVIGNCHASGTEIIARLGEEHCRTGKPIVYTSADSVFQIAAHEQTFGLERLLTLCETARELLEPYNIGRVIARPFVGNDASDFQRTGNRRDYSVEPPSATVLQKLTEADGEVVAIGKIADIYAHCGISRLIKASGHDALMDATLAAMDEDGTHQLIMTNFVDFDMTYGHRRDMPGYAAALEAFDARLPELLQRLRPDDLLVITADHGCDPTWHGTDHTREYIPVLAHGAGLGAQALGERSSFADIGQSLASYFHLDPMDDGVSFMPPSP</sequence>
<dbReference type="InterPro" id="IPR006124">
    <property type="entry name" value="Metalloenzyme"/>
</dbReference>
<comment type="similarity">
    <text evidence="1 6">Belongs to the phosphopentomutase family.</text>
</comment>
<dbReference type="RefSeq" id="WP_073433916.1">
    <property type="nucleotide sequence ID" value="NZ_BJXU01000108.1"/>
</dbReference>
<comment type="catalytic activity">
    <reaction evidence="6">
        <text>alpha-D-ribose 1-phosphate = D-ribose 5-phosphate</text>
        <dbReference type="Rhea" id="RHEA:18793"/>
        <dbReference type="ChEBI" id="CHEBI:57720"/>
        <dbReference type="ChEBI" id="CHEBI:78346"/>
        <dbReference type="EC" id="5.4.2.7"/>
    </reaction>
</comment>
<dbReference type="Gene3D" id="3.30.70.1250">
    <property type="entry name" value="Phosphopentomutase"/>
    <property type="match status" value="1"/>
</dbReference>
<evidence type="ECO:0000313" key="12">
    <source>
        <dbReference type="Proteomes" id="UP000321726"/>
    </source>
</evidence>
<feature type="binding site" evidence="6">
    <location>
        <position position="318"/>
    </location>
    <ligand>
        <name>Mn(2+)</name>
        <dbReference type="ChEBI" id="CHEBI:29035"/>
        <label>2</label>
    </ligand>
</feature>
<comment type="cofactor">
    <cofactor evidence="6">
        <name>Mn(2+)</name>
        <dbReference type="ChEBI" id="CHEBI:29035"/>
    </cofactor>
    <text evidence="6">Binds 2 manganese ions.</text>
</comment>
<dbReference type="PANTHER" id="PTHR21110:SF0">
    <property type="entry name" value="PHOSPHOPENTOMUTASE"/>
    <property type="match status" value="1"/>
</dbReference>
<feature type="binding site" evidence="6">
    <location>
        <position position="313"/>
    </location>
    <ligand>
        <name>Mn(2+)</name>
        <dbReference type="ChEBI" id="CHEBI:29035"/>
        <label>2</label>
    </ligand>
</feature>
<evidence type="ECO:0000256" key="4">
    <source>
        <dbReference type="ARBA" id="ARBA00023211"/>
    </source>
</evidence>
<feature type="binding site" evidence="6">
    <location>
        <position position="354"/>
    </location>
    <ligand>
        <name>Mn(2+)</name>
        <dbReference type="ChEBI" id="CHEBI:29035"/>
        <label>1</label>
    </ligand>
</feature>
<comment type="pathway">
    <text evidence="6">Carbohydrate degradation; 2-deoxy-D-ribose 1-phosphate degradation; D-glyceraldehyde 3-phosphate and acetaldehyde from 2-deoxy-alpha-D-ribose 1-phosphate: step 1/2.</text>
</comment>
<dbReference type="GO" id="GO:0008973">
    <property type="term" value="F:phosphopentomutase activity"/>
    <property type="evidence" value="ECO:0007669"/>
    <property type="project" value="UniProtKB-UniRule"/>
</dbReference>
<dbReference type="InterPro" id="IPR017850">
    <property type="entry name" value="Alkaline_phosphatase_core_sf"/>
</dbReference>
<dbReference type="GO" id="GO:0000287">
    <property type="term" value="F:magnesium ion binding"/>
    <property type="evidence" value="ECO:0007669"/>
    <property type="project" value="UniProtKB-UniRule"/>
</dbReference>
<evidence type="ECO:0000256" key="3">
    <source>
        <dbReference type="ARBA" id="ARBA00022723"/>
    </source>
</evidence>
<comment type="subcellular location">
    <subcellularLocation>
        <location evidence="6">Cytoplasm</location>
    </subcellularLocation>
</comment>
<dbReference type="EMBL" id="FRCA01000002">
    <property type="protein sequence ID" value="SHL62686.1"/>
    <property type="molecule type" value="Genomic_DNA"/>
</dbReference>
<evidence type="ECO:0000313" key="10">
    <source>
        <dbReference type="EMBL" id="SHL62686.1"/>
    </source>
</evidence>
<keyword evidence="2 6" id="KW-0963">Cytoplasm</keyword>
<dbReference type="Proteomes" id="UP000184123">
    <property type="component" value="Unassembled WGS sequence"/>
</dbReference>
<dbReference type="EMBL" id="BJXU01000108">
    <property type="protein sequence ID" value="GEN24760.1"/>
    <property type="molecule type" value="Genomic_DNA"/>
</dbReference>
<reference evidence="10 11" key="1">
    <citation type="submission" date="2016-11" db="EMBL/GenBank/DDBJ databases">
        <authorList>
            <person name="Jaros S."/>
            <person name="Januszkiewicz K."/>
            <person name="Wedrychowicz H."/>
        </authorList>
    </citation>
    <scope>NUCLEOTIDE SEQUENCE [LARGE SCALE GENOMIC DNA]</scope>
    <source>
        <strain evidence="10 11">DSM 4740</strain>
    </source>
</reference>
<keyword evidence="5 6" id="KW-0413">Isomerase</keyword>
<keyword evidence="4 6" id="KW-0464">Manganese</keyword>
<evidence type="ECO:0000256" key="2">
    <source>
        <dbReference type="ARBA" id="ARBA00022490"/>
    </source>
</evidence>
<keyword evidence="12" id="KW-1185">Reference proteome</keyword>
<feature type="binding site" evidence="6">
    <location>
        <position position="20"/>
    </location>
    <ligand>
        <name>Mn(2+)</name>
        <dbReference type="ChEBI" id="CHEBI:29035"/>
        <label>1</label>
    </ligand>
</feature>
<gene>
    <name evidence="6 9" type="primary">deoB</name>
    <name evidence="9" type="ORF">HCU01_27090</name>
    <name evidence="10" type="ORF">SAMN05660971_00979</name>
</gene>
<dbReference type="SUPFAM" id="SSF53649">
    <property type="entry name" value="Alkaline phosphatase-like"/>
    <property type="match status" value="1"/>
</dbReference>
<organism evidence="10 11">
    <name type="scientific">Halomonas cupida</name>
    <dbReference type="NCBI Taxonomy" id="44933"/>
    <lineage>
        <taxon>Bacteria</taxon>
        <taxon>Pseudomonadati</taxon>
        <taxon>Pseudomonadota</taxon>
        <taxon>Gammaproteobacteria</taxon>
        <taxon>Oceanospirillales</taxon>
        <taxon>Halomonadaceae</taxon>
        <taxon>Halomonas</taxon>
    </lineage>
</organism>
<dbReference type="PIRSF" id="PIRSF001491">
    <property type="entry name" value="Ppentomutase"/>
    <property type="match status" value="1"/>
</dbReference>
<dbReference type="GO" id="GO:0006015">
    <property type="term" value="P:5-phosphoribose 1-diphosphate biosynthetic process"/>
    <property type="evidence" value="ECO:0007669"/>
    <property type="project" value="UniProtKB-UniPathway"/>
</dbReference>
<protein>
    <recommendedName>
        <fullName evidence="6 7">Phosphopentomutase</fullName>
        <ecNumber evidence="6 7">5.4.2.7</ecNumber>
    </recommendedName>
    <alternativeName>
        <fullName evidence="6">Phosphodeoxyribomutase</fullName>
    </alternativeName>
</protein>
<feature type="binding site" evidence="6">
    <location>
        <position position="366"/>
    </location>
    <ligand>
        <name>Mn(2+)</name>
        <dbReference type="ChEBI" id="CHEBI:29035"/>
        <label>2</label>
    </ligand>
</feature>
<feature type="binding site" evidence="6">
    <location>
        <position position="355"/>
    </location>
    <ligand>
        <name>Mn(2+)</name>
        <dbReference type="ChEBI" id="CHEBI:29035"/>
        <label>1</label>
    </ligand>
</feature>
<evidence type="ECO:0000256" key="6">
    <source>
        <dbReference type="HAMAP-Rule" id="MF_00740"/>
    </source>
</evidence>
<dbReference type="UniPathway" id="UPA00087">
    <property type="reaction ID" value="UER00173"/>
</dbReference>
<dbReference type="HAMAP" id="MF_00740">
    <property type="entry name" value="Phosphopentomut"/>
    <property type="match status" value="1"/>
</dbReference>
<dbReference type="Gene3D" id="3.40.720.10">
    <property type="entry name" value="Alkaline Phosphatase, subunit A"/>
    <property type="match status" value="1"/>
</dbReference>
<feature type="domain" description="Metalloenzyme" evidence="8">
    <location>
        <begin position="13"/>
        <end position="405"/>
    </location>
</feature>
<dbReference type="InterPro" id="IPR024052">
    <property type="entry name" value="Phosphopentomutase_DeoB_cap_sf"/>
</dbReference>
<evidence type="ECO:0000256" key="1">
    <source>
        <dbReference type="ARBA" id="ARBA00010373"/>
    </source>
</evidence>
<evidence type="ECO:0000259" key="8">
    <source>
        <dbReference type="Pfam" id="PF01676"/>
    </source>
</evidence>
<dbReference type="Pfam" id="PF01676">
    <property type="entry name" value="Metalloenzyme"/>
    <property type="match status" value="1"/>
</dbReference>
<dbReference type="InterPro" id="IPR010045">
    <property type="entry name" value="DeoB"/>
</dbReference>
<comment type="catalytic activity">
    <reaction evidence="6">
        <text>2-deoxy-alpha-D-ribose 1-phosphate = 2-deoxy-D-ribose 5-phosphate</text>
        <dbReference type="Rhea" id="RHEA:27658"/>
        <dbReference type="ChEBI" id="CHEBI:57259"/>
        <dbReference type="ChEBI" id="CHEBI:62877"/>
        <dbReference type="EC" id="5.4.2.7"/>
    </reaction>
</comment>
<dbReference type="NCBIfam" id="NF003766">
    <property type="entry name" value="PRK05362.1"/>
    <property type="match status" value="1"/>
</dbReference>
<dbReference type="CDD" id="cd16009">
    <property type="entry name" value="PPM"/>
    <property type="match status" value="1"/>
</dbReference>
<dbReference type="STRING" id="44933.SAMN05660971_00979"/>
<dbReference type="FunFam" id="3.30.70.1250:FF:000001">
    <property type="entry name" value="Phosphopentomutase"/>
    <property type="match status" value="1"/>
</dbReference>
<dbReference type="EC" id="5.4.2.7" evidence="6 7"/>
<evidence type="ECO:0000256" key="7">
    <source>
        <dbReference type="NCBIfam" id="TIGR01696"/>
    </source>
</evidence>
<name>A0A1M7C6D0_9GAMM</name>